<dbReference type="RefSeq" id="WP_211423399.1">
    <property type="nucleotide sequence ID" value="NZ_CP072643.1"/>
</dbReference>
<dbReference type="NCBIfam" id="TIGR02165">
    <property type="entry name" value="cas5_6_GSU0054"/>
    <property type="match status" value="1"/>
</dbReference>
<accession>A0ABX8B3W7</accession>
<gene>
    <name evidence="1" type="primary">cas5u6u</name>
    <name evidence="1" type="ORF">J8C05_14160</name>
</gene>
<name>A0ABX8B3W7_9BACT</name>
<sequence length="516" mass="56972">MLTLAWTYLTGYARATDPARRDAPEWPPHPARVWLALAAAFFETGEDPAEGQALEWLRTLPDPQVWLPVQAGGRRHVVTAYVPVNDKAEGTALLQSAPLARSKQPRTFPAVWVGDRPCFLHWPEAPDSDRYRPALTQLCARVTRLGHSASLVQMWVAERPPTPEDSFAGWLPTEEADSGLADLHLRRIFQGPSLERLRETFQAGRRPLVGLAAGYRAATFTPPPMTNTTVFDRDLLVLTQVDGPALPVTASLQVMQALRDTLMAHCPQPPPAWVSGHDAQGQPLADGRGHLALLPLPFVGYEYADGRLLGVALAFPTEIDRRERGRVIGPLFVNQQGKPADVSLRLGRLGVWVLRKRAWDDTRLTLQPETWTAFPRGAKRWASVTPVVLDRFPKANRLTERANWEYEVGSILFEACQYAGLPEPVEIDFGTTAWTPGAPRAIAKERPVRGASPPAQARLGDGFPPYLLKGARAAKPQVHVFLRFAEPVVGPVLLGAGRFLGYGLFKPLDFFVPKRS</sequence>
<evidence type="ECO:0000313" key="1">
    <source>
        <dbReference type="EMBL" id="QUV95163.1"/>
    </source>
</evidence>
<dbReference type="InterPro" id="IPR019089">
    <property type="entry name" value="Cas_GSU0054"/>
</dbReference>
<organism evidence="1 2">
    <name type="scientific">Chloracidobacterium sp. N</name>
    <dbReference type="NCBI Taxonomy" id="2821540"/>
    <lineage>
        <taxon>Bacteria</taxon>
        <taxon>Pseudomonadati</taxon>
        <taxon>Acidobacteriota</taxon>
        <taxon>Terriglobia</taxon>
        <taxon>Terriglobales</taxon>
        <taxon>Acidobacteriaceae</taxon>
        <taxon>Chloracidobacterium</taxon>
        <taxon>Chloracidobacterium aggregatum</taxon>
    </lineage>
</organism>
<evidence type="ECO:0000313" key="2">
    <source>
        <dbReference type="Proteomes" id="UP000677668"/>
    </source>
</evidence>
<dbReference type="Pfam" id="PF09609">
    <property type="entry name" value="Cas_GSU0054"/>
    <property type="match status" value="1"/>
</dbReference>
<dbReference type="EMBL" id="CP072643">
    <property type="protein sequence ID" value="QUV95163.1"/>
    <property type="molecule type" value="Genomic_DNA"/>
</dbReference>
<protein>
    <submittedName>
        <fullName evidence="1">Type I-U CRISPR-associated protein Cas5/Cas6</fullName>
    </submittedName>
</protein>
<reference evidence="1 2" key="1">
    <citation type="submission" date="2021-03" db="EMBL/GenBank/DDBJ databases">
        <title>Genomic and phenotypic characterization of Chloracidobacterium isolates provides evidence for multiple species.</title>
        <authorList>
            <person name="Saini M.K."/>
            <person name="Costas A.M.G."/>
            <person name="Tank M."/>
            <person name="Bryant D.A."/>
        </authorList>
    </citation>
    <scope>NUCLEOTIDE SEQUENCE [LARGE SCALE GENOMIC DNA]</scope>
    <source>
        <strain evidence="1 2">N</strain>
    </source>
</reference>
<dbReference type="Proteomes" id="UP000677668">
    <property type="component" value="Chromosome 2"/>
</dbReference>
<proteinExistence type="predicted"/>
<keyword evidence="2" id="KW-1185">Reference proteome</keyword>